<dbReference type="PANTHER" id="PTHR43537:SF5">
    <property type="entry name" value="UXU OPERON TRANSCRIPTIONAL REGULATOR"/>
    <property type="match status" value="1"/>
</dbReference>
<organism evidence="5 6">
    <name type="scientific">Brevibacterium sediminis</name>
    <dbReference type="NCBI Taxonomy" id="1857024"/>
    <lineage>
        <taxon>Bacteria</taxon>
        <taxon>Bacillati</taxon>
        <taxon>Actinomycetota</taxon>
        <taxon>Actinomycetes</taxon>
        <taxon>Micrococcales</taxon>
        <taxon>Brevibacteriaceae</taxon>
        <taxon>Brevibacterium</taxon>
    </lineage>
</organism>
<dbReference type="GO" id="GO:0003700">
    <property type="term" value="F:DNA-binding transcription factor activity"/>
    <property type="evidence" value="ECO:0007669"/>
    <property type="project" value="InterPro"/>
</dbReference>
<dbReference type="SUPFAM" id="SSF48008">
    <property type="entry name" value="GntR ligand-binding domain-like"/>
    <property type="match status" value="1"/>
</dbReference>
<name>A0A5C4X1N3_9MICO</name>
<keyword evidence="3" id="KW-0804">Transcription</keyword>
<evidence type="ECO:0000313" key="5">
    <source>
        <dbReference type="EMBL" id="TNM54895.1"/>
    </source>
</evidence>
<dbReference type="Gene3D" id="1.20.120.530">
    <property type="entry name" value="GntR ligand-binding domain-like"/>
    <property type="match status" value="1"/>
</dbReference>
<accession>A0A5C4X1N3</accession>
<dbReference type="PROSITE" id="PS50949">
    <property type="entry name" value="HTH_GNTR"/>
    <property type="match status" value="1"/>
</dbReference>
<sequence length="226" mass="25229">MLVIRQTTKVGCMQTSSGPAARRTAYERLRDLVLTDPAIQGTFLTEGDLVKRFGLSRTPIREALIMLASDGLVDLIPHRGAYIRPSDDREIRETMEVRQMIELETARQILASGEAPIAAMDDLYQQQVELPVADDTIPDFISLDQRFHAAMVDAAGNRVLSDIYTRLRVKHVRFGISATWTSADRPAQVLEEHSQILESLRSGDAEATTNAICEHITQTQNLLLSR</sequence>
<dbReference type="InterPro" id="IPR036388">
    <property type="entry name" value="WH-like_DNA-bd_sf"/>
</dbReference>
<dbReference type="Pfam" id="PF00392">
    <property type="entry name" value="GntR"/>
    <property type="match status" value="1"/>
</dbReference>
<dbReference type="EMBL" id="VDMQ01000005">
    <property type="protein sequence ID" value="TNM54895.1"/>
    <property type="molecule type" value="Genomic_DNA"/>
</dbReference>
<evidence type="ECO:0000256" key="1">
    <source>
        <dbReference type="ARBA" id="ARBA00023015"/>
    </source>
</evidence>
<reference evidence="5 6" key="1">
    <citation type="submission" date="2019-06" db="EMBL/GenBank/DDBJ databases">
        <authorList>
            <person name="Mardanova A.M."/>
            <person name="Pudova D.S."/>
            <person name="Shagimardanova E.I."/>
            <person name="Gogoleva N.E."/>
            <person name="Lutfullin M.T."/>
            <person name="Hadieva G.F."/>
            <person name="Sharipova M.R."/>
        </authorList>
    </citation>
    <scope>NUCLEOTIDE SEQUENCE [LARGE SCALE GENOMIC DNA]</scope>
    <source>
        <strain evidence="5 6">MG-1</strain>
    </source>
</reference>
<dbReference type="InterPro" id="IPR011711">
    <property type="entry name" value="GntR_C"/>
</dbReference>
<dbReference type="PANTHER" id="PTHR43537">
    <property type="entry name" value="TRANSCRIPTIONAL REGULATOR, GNTR FAMILY"/>
    <property type="match status" value="1"/>
</dbReference>
<dbReference type="AlphaFoldDB" id="A0A5C4X1N3"/>
<evidence type="ECO:0000313" key="6">
    <source>
        <dbReference type="Proteomes" id="UP000314223"/>
    </source>
</evidence>
<dbReference type="InterPro" id="IPR036390">
    <property type="entry name" value="WH_DNA-bd_sf"/>
</dbReference>
<dbReference type="GO" id="GO:0003677">
    <property type="term" value="F:DNA binding"/>
    <property type="evidence" value="ECO:0007669"/>
    <property type="project" value="UniProtKB-KW"/>
</dbReference>
<feature type="domain" description="HTH gntR-type" evidence="4">
    <location>
        <begin position="19"/>
        <end position="86"/>
    </location>
</feature>
<keyword evidence="1" id="KW-0805">Transcription regulation</keyword>
<proteinExistence type="predicted"/>
<evidence type="ECO:0000259" key="4">
    <source>
        <dbReference type="PROSITE" id="PS50949"/>
    </source>
</evidence>
<dbReference type="Proteomes" id="UP000314223">
    <property type="component" value="Unassembled WGS sequence"/>
</dbReference>
<evidence type="ECO:0000256" key="2">
    <source>
        <dbReference type="ARBA" id="ARBA00023125"/>
    </source>
</evidence>
<dbReference type="SMART" id="SM00345">
    <property type="entry name" value="HTH_GNTR"/>
    <property type="match status" value="1"/>
</dbReference>
<keyword evidence="2" id="KW-0238">DNA-binding</keyword>
<dbReference type="InterPro" id="IPR000524">
    <property type="entry name" value="Tscrpt_reg_HTH_GntR"/>
</dbReference>
<dbReference type="Gene3D" id="1.10.10.10">
    <property type="entry name" value="Winged helix-like DNA-binding domain superfamily/Winged helix DNA-binding domain"/>
    <property type="match status" value="1"/>
</dbReference>
<dbReference type="SMART" id="SM00895">
    <property type="entry name" value="FCD"/>
    <property type="match status" value="1"/>
</dbReference>
<gene>
    <name evidence="5" type="ORF">FHQ09_10345</name>
</gene>
<dbReference type="PRINTS" id="PR00035">
    <property type="entry name" value="HTHGNTR"/>
</dbReference>
<dbReference type="SUPFAM" id="SSF46785">
    <property type="entry name" value="Winged helix' DNA-binding domain"/>
    <property type="match status" value="1"/>
</dbReference>
<protein>
    <submittedName>
        <fullName evidence="5">GntR family transcriptional regulator</fullName>
    </submittedName>
</protein>
<dbReference type="Pfam" id="PF07729">
    <property type="entry name" value="FCD"/>
    <property type="match status" value="1"/>
</dbReference>
<evidence type="ECO:0000256" key="3">
    <source>
        <dbReference type="ARBA" id="ARBA00023163"/>
    </source>
</evidence>
<dbReference type="InterPro" id="IPR008920">
    <property type="entry name" value="TF_FadR/GntR_C"/>
</dbReference>
<comment type="caution">
    <text evidence="5">The sequence shown here is derived from an EMBL/GenBank/DDBJ whole genome shotgun (WGS) entry which is preliminary data.</text>
</comment>